<evidence type="ECO:0008006" key="4">
    <source>
        <dbReference type="Google" id="ProtNLM"/>
    </source>
</evidence>
<evidence type="ECO:0000313" key="2">
    <source>
        <dbReference type="EMBL" id="KIL35411.1"/>
    </source>
</evidence>
<feature type="transmembrane region" description="Helical" evidence="1">
    <location>
        <begin position="246"/>
        <end position="264"/>
    </location>
</feature>
<keyword evidence="1" id="KW-1133">Transmembrane helix</keyword>
<dbReference type="Proteomes" id="UP000054526">
    <property type="component" value="Unassembled WGS sequence"/>
</dbReference>
<keyword evidence="1" id="KW-0812">Transmembrane</keyword>
<feature type="transmembrane region" description="Helical" evidence="1">
    <location>
        <begin position="77"/>
        <end position="99"/>
    </location>
</feature>
<keyword evidence="1" id="KW-0472">Membrane</keyword>
<accession>A0ABR5A2X0</accession>
<feature type="transmembrane region" description="Helical" evidence="1">
    <location>
        <begin position="125"/>
        <end position="143"/>
    </location>
</feature>
<evidence type="ECO:0000313" key="3">
    <source>
        <dbReference type="Proteomes" id="UP000054526"/>
    </source>
</evidence>
<protein>
    <recommendedName>
        <fullName evidence="4">Acyltransferase 3 domain-containing protein</fullName>
    </recommendedName>
</protein>
<comment type="caution">
    <text evidence="2">The sequence shown here is derived from an EMBL/GenBank/DDBJ whole genome shotgun (WGS) entry which is preliminary data.</text>
</comment>
<feature type="transmembrane region" description="Helical" evidence="1">
    <location>
        <begin position="44"/>
        <end position="65"/>
    </location>
</feature>
<feature type="transmembrane region" description="Helical" evidence="1">
    <location>
        <begin position="284"/>
        <end position="302"/>
    </location>
</feature>
<keyword evidence="3" id="KW-1185">Reference proteome</keyword>
<sequence>MSKESTITSNREFIFDFFRSVLMITVFIFHFYKSFPGNFDYAVYSNPLAELFVGLAGFMVGMIYLHRNKDSSLLKRGLKILLAFYIIALPEAALKAYAIDPSISHVLDTLLNVLIMNEDPTAINILRFYGLMFILLPIILYLYRRFRVPTLVASTVLFFGSTLVYTLSEAPIVHSFFVTQTVLLLLQWQLFFVTGLVLGHLYKVKKLHISRIKKLPLVITGALALFVQLIWFRHDITKFPYTFGKLLGMVYLAPIGIYLIYFTYSKIKGRSLDAFVRVVGRNSLVAFVLSELLRITLIKIPVEMLPIPYSELSSFVYAVFLAFVLIWIMWGYETVKTAKKAAKTNMSMSQQASYISN</sequence>
<dbReference type="Pfam" id="PF10129">
    <property type="entry name" value="OpgC_C"/>
    <property type="match status" value="1"/>
</dbReference>
<name>A0ABR5A2X0_9BACL</name>
<proteinExistence type="predicted"/>
<organism evidence="2 3">
    <name type="scientific">Cohnella kolymensis</name>
    <dbReference type="NCBI Taxonomy" id="1590652"/>
    <lineage>
        <taxon>Bacteria</taxon>
        <taxon>Bacillati</taxon>
        <taxon>Bacillota</taxon>
        <taxon>Bacilli</taxon>
        <taxon>Bacillales</taxon>
        <taxon>Paenibacillaceae</taxon>
        <taxon>Cohnella</taxon>
    </lineage>
</organism>
<gene>
    <name evidence="2" type="ORF">SD71_14010</name>
</gene>
<feature type="transmembrane region" description="Helical" evidence="1">
    <location>
        <begin position="150"/>
        <end position="168"/>
    </location>
</feature>
<dbReference type="PANTHER" id="PTHR38592:SF3">
    <property type="entry name" value="BLL4819 PROTEIN"/>
    <property type="match status" value="1"/>
</dbReference>
<dbReference type="EMBL" id="JXAL01000022">
    <property type="protein sequence ID" value="KIL35411.1"/>
    <property type="molecule type" value="Genomic_DNA"/>
</dbReference>
<feature type="transmembrane region" description="Helical" evidence="1">
    <location>
        <begin position="314"/>
        <end position="332"/>
    </location>
</feature>
<dbReference type="PANTHER" id="PTHR38592">
    <property type="entry name" value="BLL4819 PROTEIN"/>
    <property type="match status" value="1"/>
</dbReference>
<feature type="transmembrane region" description="Helical" evidence="1">
    <location>
        <begin position="180"/>
        <end position="202"/>
    </location>
</feature>
<reference evidence="2 3" key="1">
    <citation type="submission" date="2014-12" db="EMBL/GenBank/DDBJ databases">
        <title>Draft genome sequence of Cohnella kolymensis strain B-2846.</title>
        <authorList>
            <person name="Karlyshev A.V."/>
            <person name="Kudryashova E.B."/>
        </authorList>
    </citation>
    <scope>NUCLEOTIDE SEQUENCE [LARGE SCALE GENOMIC DNA]</scope>
    <source>
        <strain evidence="2 3">VKM B-2846</strain>
    </source>
</reference>
<evidence type="ECO:0000256" key="1">
    <source>
        <dbReference type="SAM" id="Phobius"/>
    </source>
</evidence>
<feature type="transmembrane region" description="Helical" evidence="1">
    <location>
        <begin position="12"/>
        <end position="32"/>
    </location>
</feature>
<dbReference type="InterPro" id="IPR014550">
    <property type="entry name" value="UCP028704_OpgC"/>
</dbReference>
<dbReference type="RefSeq" id="WP_041064277.1">
    <property type="nucleotide sequence ID" value="NZ_JXAL01000022.1"/>
</dbReference>
<feature type="transmembrane region" description="Helical" evidence="1">
    <location>
        <begin position="214"/>
        <end position="234"/>
    </location>
</feature>